<name>A0A9P6AT19_9AGAM</name>
<reference evidence="1" key="1">
    <citation type="journal article" date="2020" name="Nat. Commun.">
        <title>Large-scale genome sequencing of mycorrhizal fungi provides insights into the early evolution of symbiotic traits.</title>
        <authorList>
            <person name="Miyauchi S."/>
            <person name="Kiss E."/>
            <person name="Kuo A."/>
            <person name="Drula E."/>
            <person name="Kohler A."/>
            <person name="Sanchez-Garcia M."/>
            <person name="Morin E."/>
            <person name="Andreopoulos B."/>
            <person name="Barry K.W."/>
            <person name="Bonito G."/>
            <person name="Buee M."/>
            <person name="Carver A."/>
            <person name="Chen C."/>
            <person name="Cichocki N."/>
            <person name="Clum A."/>
            <person name="Culley D."/>
            <person name="Crous P.W."/>
            <person name="Fauchery L."/>
            <person name="Girlanda M."/>
            <person name="Hayes R.D."/>
            <person name="Keri Z."/>
            <person name="LaButti K."/>
            <person name="Lipzen A."/>
            <person name="Lombard V."/>
            <person name="Magnuson J."/>
            <person name="Maillard F."/>
            <person name="Murat C."/>
            <person name="Nolan M."/>
            <person name="Ohm R.A."/>
            <person name="Pangilinan J."/>
            <person name="Pereira M.F."/>
            <person name="Perotto S."/>
            <person name="Peter M."/>
            <person name="Pfister S."/>
            <person name="Riley R."/>
            <person name="Sitrit Y."/>
            <person name="Stielow J.B."/>
            <person name="Szollosi G."/>
            <person name="Zifcakova L."/>
            <person name="Stursova M."/>
            <person name="Spatafora J.W."/>
            <person name="Tedersoo L."/>
            <person name="Vaario L.M."/>
            <person name="Yamada A."/>
            <person name="Yan M."/>
            <person name="Wang P."/>
            <person name="Xu J."/>
            <person name="Bruns T."/>
            <person name="Baldrian P."/>
            <person name="Vilgalys R."/>
            <person name="Dunand C."/>
            <person name="Henrissat B."/>
            <person name="Grigoriev I.V."/>
            <person name="Hibbett D."/>
            <person name="Nagy L.G."/>
            <person name="Martin F.M."/>
        </authorList>
    </citation>
    <scope>NUCLEOTIDE SEQUENCE</scope>
    <source>
        <strain evidence="1">UP504</strain>
    </source>
</reference>
<organism evidence="1 2">
    <name type="scientific">Hydnum rufescens UP504</name>
    <dbReference type="NCBI Taxonomy" id="1448309"/>
    <lineage>
        <taxon>Eukaryota</taxon>
        <taxon>Fungi</taxon>
        <taxon>Dikarya</taxon>
        <taxon>Basidiomycota</taxon>
        <taxon>Agaricomycotina</taxon>
        <taxon>Agaricomycetes</taxon>
        <taxon>Cantharellales</taxon>
        <taxon>Hydnaceae</taxon>
        <taxon>Hydnum</taxon>
    </lineage>
</organism>
<gene>
    <name evidence="1" type="ORF">BS47DRAFT_88289</name>
</gene>
<proteinExistence type="predicted"/>
<accession>A0A9P6AT19</accession>
<dbReference type="EMBL" id="MU129018">
    <property type="protein sequence ID" value="KAF9510331.1"/>
    <property type="molecule type" value="Genomic_DNA"/>
</dbReference>
<sequence length="262" mass="29232">MGLGDWQIMTAVDMRDADAFAHICCTFEFLSATSIVVGQQGVLEVFEIRIETPGAPPVHTASLCMPRPNLDEYRSTLQITANPRVSQCIDHGNPSDCSPFPSPSFPLAEDNYYLTIHWGVYHSAERLEGRFHVPLSSLRCSSMYGDALVIPWETWSKGFYFQNDLGGSYGISGGRLICITHSIDLGLHCHVSVFDLNQSRASRLGMTSADPRTDYARFHPIKSDLWPGEIRMERPHPVHLASRSFCLAMPLTPHAWSVMMST</sequence>
<keyword evidence="2" id="KW-1185">Reference proteome</keyword>
<evidence type="ECO:0000313" key="2">
    <source>
        <dbReference type="Proteomes" id="UP000886523"/>
    </source>
</evidence>
<dbReference type="Proteomes" id="UP000886523">
    <property type="component" value="Unassembled WGS sequence"/>
</dbReference>
<dbReference type="AlphaFoldDB" id="A0A9P6AT19"/>
<comment type="caution">
    <text evidence="1">The sequence shown here is derived from an EMBL/GenBank/DDBJ whole genome shotgun (WGS) entry which is preliminary data.</text>
</comment>
<evidence type="ECO:0000313" key="1">
    <source>
        <dbReference type="EMBL" id="KAF9510331.1"/>
    </source>
</evidence>
<protein>
    <submittedName>
        <fullName evidence="1">Uncharacterized protein</fullName>
    </submittedName>
</protein>